<accession>A0A3M0JEC1</accession>
<dbReference type="SUPFAM" id="SSF57667">
    <property type="entry name" value="beta-beta-alpha zinc fingers"/>
    <property type="match status" value="1"/>
</dbReference>
<keyword evidence="2" id="KW-0863">Zinc-finger</keyword>
<dbReference type="PANTHER" id="PTHR22774:SF15">
    <property type="entry name" value="BRIDGE-LIKE LIPID TRANSFER PROTEIN FAMILY MEMBER 3A"/>
    <property type="match status" value="1"/>
</dbReference>
<evidence type="ECO:0000256" key="3">
    <source>
        <dbReference type="ARBA" id="ARBA00022833"/>
    </source>
</evidence>
<organism evidence="7 8">
    <name type="scientific">Hirundo rustica rustica</name>
    <dbReference type="NCBI Taxonomy" id="333673"/>
    <lineage>
        <taxon>Eukaryota</taxon>
        <taxon>Metazoa</taxon>
        <taxon>Chordata</taxon>
        <taxon>Craniata</taxon>
        <taxon>Vertebrata</taxon>
        <taxon>Euteleostomi</taxon>
        <taxon>Archelosauria</taxon>
        <taxon>Archosauria</taxon>
        <taxon>Dinosauria</taxon>
        <taxon>Saurischia</taxon>
        <taxon>Theropoda</taxon>
        <taxon>Coelurosauria</taxon>
        <taxon>Aves</taxon>
        <taxon>Neognathae</taxon>
        <taxon>Neoaves</taxon>
        <taxon>Telluraves</taxon>
        <taxon>Australaves</taxon>
        <taxon>Passeriformes</taxon>
        <taxon>Sylvioidea</taxon>
        <taxon>Hirundinidae</taxon>
        <taxon>Hirundo</taxon>
    </lineage>
</organism>
<feature type="region of interest" description="Disordered" evidence="5">
    <location>
        <begin position="864"/>
        <end position="893"/>
    </location>
</feature>
<evidence type="ECO:0000256" key="4">
    <source>
        <dbReference type="SAM" id="Coils"/>
    </source>
</evidence>
<dbReference type="GO" id="GO:0008270">
    <property type="term" value="F:zinc ion binding"/>
    <property type="evidence" value="ECO:0007669"/>
    <property type="project" value="UniProtKB-KW"/>
</dbReference>
<feature type="compositionally biased region" description="Polar residues" evidence="5">
    <location>
        <begin position="1012"/>
        <end position="1025"/>
    </location>
</feature>
<feature type="compositionally biased region" description="Polar residues" evidence="5">
    <location>
        <begin position="867"/>
        <end position="878"/>
    </location>
</feature>
<sequence length="1578" mass="174443">MPALPGLWAGDGGVTRQGRARDGSTCRAERTTERSPLAVISGSYGSRQGSRGERRRCVTASLRVCVTSGWRRREHHAQPSVRKTHCSGRKHKENVKDYYQKWMEEQAQSLIDKTSPLLGIRLNNTSEMYLEGQPMVLKSRGKGFTKNLSPDKINLSTLKGQGQLTNLELDEEVLQNVLELPTWLAITRVYCNKASIRYLDKVEVEMRTCEEPRPPNGQSPIALAAGQSEYGFAEKVVEGMFIVVNSITIKIHSKAFHASFELWQLQGYSVNPNWQQSDLRLTRITDPQRGEVLTFKELTWQTLRIEADATDNGDQDPITTPLRLITNQGRIQISLKRRTKDCNVVASKLMFLLDDLLWVLTDSQLKAMMKYAESLSEAMEKSAQQRKSLAPESVQMTPPPPSAQQSWAQPFGGSPNASSIGQYFDKHDMKESSYHLLISRLDLHICDDSHARESGALKHGMLGGAIQLTFRRMAFDYYPFHRAGDGCKHWVRYSEAMETRGQWAKKLVSEFQSKMEKLYEETDPVFARTPLSPFKRKPDPPQSPQKSPPEKGRAPPTSLPRLRHPPWHRLRSSCVVVRVDDLDVHQVSTAGQQTKKPSTLISCSRKIFKLPDQVSAIHIEFTEYYFPDNQDFPVPCPNLYVQLNGLMLTLDTPSVLWINLFCLDLYRSLEQFKAIYKLEESGKRDEHVDVRLDGFRLKLSIPVDKKVTDHRDRPRALCVCTSEVTATNTRHAPSCTCQDLQSLFRKFVSSGFFHFSYTEFPRARGGFGLLHTLFLRHAYRVDDGPQTRPGLAQLPGRTSASEDLWSANFSELSLGFEGAESSKGRALSFIDPFPLSIWACLPRWWGQAQMSKRQQLATSEVKIKPSASFSNHSKNVNPSREHGVCQRSKTDQDLKNIHKAPDTMDVLGESDSEVNEGVESKELEGSADIHVLVSSSVHIKVRLNHYQYLVLLRMKEVLQTLQEQLAQDTQAMTGSPLHPMSACVGVLFHSAEVALLMSPAPGSVVEPRSLDSDTTSLIESEFSPSDSKEGLAAEEKELKSESSSEKGLGSTSELPEDSGIQDTGAGVPLERLPRSASDGALSTAPRGKGAEEKGLIEEAHEAVEALVAERPAETSSHPQSPPALPSSPASDRGGVALNGQADLIPLRNIEVELSSALHITKDATKEALHATMDLTKEAMSFTKDALSLSRDKMTSTMQRMLSLPPARDPVPKAEEGAVTPGGAGSGRMRFFSMKRTSSQHSFDTTSVDGSGPEDGLSLDSDGSDGFVMLTDSEPSLDPLPSGQLPQTHSDMGSRSSLVAEDEGGVSPEVNSSTSQSEDPSLQLVSVLVLKMSDVNCTIEVQGDDLSVALQVMKVVPEQLNNVGMWQFLRDYVALGDPGVEKPASPEPWQPCPELCLRLESGPSAAAHSPLAERNGFIRVLLHSCCTELCMSCLTSLGPFLEDEIIPEVIPMEIEVVDAKITLKDDSAPVYPTSPGPVPITLAMDHVVVRRKDDGIFYLTASQGKDSVKQEKPVSVPEEQQAPSEFVSPAPAAARGLQLKQVPELQRELQSMKLALAEANMDKARLLQEIKKYNPLFQL</sequence>
<evidence type="ECO:0000259" key="6">
    <source>
        <dbReference type="Pfam" id="PF06220"/>
    </source>
</evidence>
<protein>
    <recommendedName>
        <fullName evidence="6">U1-C C2H2-type zinc finger domain-containing protein</fullName>
    </recommendedName>
</protein>
<feature type="region of interest" description="Disordered" evidence="5">
    <location>
        <begin position="1002"/>
        <end position="1092"/>
    </location>
</feature>
<dbReference type="PANTHER" id="PTHR22774">
    <property type="entry name" value="CHOREIN N-TERMINAL DOMAIN-CONTAINING PROTEIN"/>
    <property type="match status" value="1"/>
</dbReference>
<dbReference type="Pfam" id="PF24917">
    <property type="entry name" value="BLTP3A_B"/>
    <property type="match status" value="1"/>
</dbReference>
<keyword evidence="1" id="KW-0479">Metal-binding</keyword>
<evidence type="ECO:0000256" key="2">
    <source>
        <dbReference type="ARBA" id="ARBA00022771"/>
    </source>
</evidence>
<keyword evidence="8" id="KW-1185">Reference proteome</keyword>
<dbReference type="InterPro" id="IPR036236">
    <property type="entry name" value="Znf_C2H2_sf"/>
</dbReference>
<comment type="caution">
    <text evidence="7">The sequence shown here is derived from an EMBL/GenBank/DDBJ whole genome shotgun (WGS) entry which is preliminary data.</text>
</comment>
<feature type="coiled-coil region" evidence="4">
    <location>
        <begin position="1541"/>
        <end position="1568"/>
    </location>
</feature>
<dbReference type="EMBL" id="QRBI01000149">
    <property type="protein sequence ID" value="RMB99375.1"/>
    <property type="molecule type" value="Genomic_DNA"/>
</dbReference>
<feature type="region of interest" description="Disordered" evidence="5">
    <location>
        <begin position="529"/>
        <end position="565"/>
    </location>
</feature>
<keyword evidence="3" id="KW-0862">Zinc</keyword>
<feature type="compositionally biased region" description="Low complexity" evidence="5">
    <location>
        <begin position="1248"/>
        <end position="1265"/>
    </location>
</feature>
<feature type="compositionally biased region" description="Polar residues" evidence="5">
    <location>
        <begin position="1234"/>
        <end position="1247"/>
    </location>
</feature>
<name>A0A3M0JEC1_HIRRU</name>
<dbReference type="Gene3D" id="3.30.160.60">
    <property type="entry name" value="Classic Zinc Finger"/>
    <property type="match status" value="1"/>
</dbReference>
<feature type="region of interest" description="Disordered" evidence="5">
    <location>
        <begin position="1"/>
        <end position="33"/>
    </location>
</feature>
<dbReference type="Pfam" id="PF06220">
    <property type="entry name" value="zf-U1"/>
    <property type="match status" value="1"/>
</dbReference>
<feature type="domain" description="U1-C C2H2-type zinc finger" evidence="6">
    <location>
        <begin position="76"/>
        <end position="99"/>
    </location>
</feature>
<evidence type="ECO:0000256" key="5">
    <source>
        <dbReference type="SAM" id="MobiDB-lite"/>
    </source>
</evidence>
<feature type="region of interest" description="Disordered" evidence="5">
    <location>
        <begin position="382"/>
        <end position="408"/>
    </location>
</feature>
<evidence type="ECO:0000256" key="1">
    <source>
        <dbReference type="ARBA" id="ARBA00022723"/>
    </source>
</evidence>
<keyword evidence="4" id="KW-0175">Coiled coil</keyword>
<reference evidence="7 8" key="1">
    <citation type="submission" date="2018-07" db="EMBL/GenBank/DDBJ databases">
        <title>A high quality draft genome assembly of the barn swallow (H. rustica rustica).</title>
        <authorList>
            <person name="Formenti G."/>
            <person name="Chiara M."/>
            <person name="Poveda L."/>
            <person name="Francoijs K.-J."/>
            <person name="Bonisoli-Alquati A."/>
            <person name="Canova L."/>
            <person name="Gianfranceschi L."/>
            <person name="Horner D.S."/>
            <person name="Saino N."/>
        </authorList>
    </citation>
    <scope>NUCLEOTIDE SEQUENCE [LARGE SCALE GENOMIC DNA]</scope>
    <source>
        <strain evidence="7">Chelidonia</strain>
        <tissue evidence="7">Blood</tissue>
    </source>
</reference>
<feature type="region of interest" description="Disordered" evidence="5">
    <location>
        <begin position="1507"/>
        <end position="1526"/>
    </location>
</feature>
<feature type="compositionally biased region" description="Polar residues" evidence="5">
    <location>
        <begin position="1283"/>
        <end position="1296"/>
    </location>
</feature>
<evidence type="ECO:0000313" key="7">
    <source>
        <dbReference type="EMBL" id="RMB99375.1"/>
    </source>
</evidence>
<feature type="region of interest" description="Disordered" evidence="5">
    <location>
        <begin position="1203"/>
        <end position="1317"/>
    </location>
</feature>
<feature type="compositionally biased region" description="Basic and acidic residues" evidence="5">
    <location>
        <begin position="1026"/>
        <end position="1044"/>
    </location>
</feature>
<dbReference type="OrthoDB" id="43807at2759"/>
<feature type="compositionally biased region" description="Basic and acidic residues" evidence="5">
    <location>
        <begin position="19"/>
        <end position="33"/>
    </location>
</feature>
<feature type="compositionally biased region" description="Polar residues" evidence="5">
    <location>
        <begin position="1308"/>
        <end position="1317"/>
    </location>
</feature>
<feature type="compositionally biased region" description="Basic and acidic residues" evidence="5">
    <location>
        <begin position="879"/>
        <end position="893"/>
    </location>
</feature>
<feature type="region of interest" description="Disordered" evidence="5">
    <location>
        <begin position="1109"/>
        <end position="1136"/>
    </location>
</feature>
<dbReference type="InterPro" id="IPR026728">
    <property type="entry name" value="BLTP3A/B"/>
</dbReference>
<evidence type="ECO:0000313" key="8">
    <source>
        <dbReference type="Proteomes" id="UP000269221"/>
    </source>
</evidence>
<gene>
    <name evidence="7" type="ORF">DUI87_24111</name>
</gene>
<dbReference type="InterPro" id="IPR013085">
    <property type="entry name" value="U1-CZ_Znf_C2H2"/>
</dbReference>
<dbReference type="Proteomes" id="UP000269221">
    <property type="component" value="Unassembled WGS sequence"/>
</dbReference>
<proteinExistence type="predicted"/>
<dbReference type="GO" id="GO:0042826">
    <property type="term" value="F:histone deacetylase binding"/>
    <property type="evidence" value="ECO:0007669"/>
    <property type="project" value="TreeGrafter"/>
</dbReference>